<keyword evidence="11 15" id="KW-0648">Protein biosynthesis</keyword>
<evidence type="ECO:0000256" key="7">
    <source>
        <dbReference type="ARBA" id="ARBA00022723"/>
    </source>
</evidence>
<keyword evidence="6 15" id="KW-0436">Ligase</keyword>
<dbReference type="Gene3D" id="1.10.730.10">
    <property type="entry name" value="Isoleucyl-tRNA Synthetase, Domain 1"/>
    <property type="match status" value="1"/>
</dbReference>
<keyword evidence="12 15" id="KW-0030">Aminoacyl-tRNA synthetase</keyword>
<dbReference type="FunFam" id="3.40.50.620:FF:000063">
    <property type="entry name" value="Isoleucine--tRNA ligase"/>
    <property type="match status" value="1"/>
</dbReference>
<comment type="catalytic activity">
    <reaction evidence="14 15">
        <text>tRNA(Ile) + L-isoleucine + ATP = L-isoleucyl-tRNA(Ile) + AMP + diphosphate</text>
        <dbReference type="Rhea" id="RHEA:11060"/>
        <dbReference type="Rhea" id="RHEA-COMP:9666"/>
        <dbReference type="Rhea" id="RHEA-COMP:9695"/>
        <dbReference type="ChEBI" id="CHEBI:30616"/>
        <dbReference type="ChEBI" id="CHEBI:33019"/>
        <dbReference type="ChEBI" id="CHEBI:58045"/>
        <dbReference type="ChEBI" id="CHEBI:78442"/>
        <dbReference type="ChEBI" id="CHEBI:78528"/>
        <dbReference type="ChEBI" id="CHEBI:456215"/>
        <dbReference type="EC" id="6.1.1.5"/>
    </reaction>
</comment>
<dbReference type="NCBIfam" id="TIGR00392">
    <property type="entry name" value="ileS"/>
    <property type="match status" value="1"/>
</dbReference>
<evidence type="ECO:0000256" key="11">
    <source>
        <dbReference type="ARBA" id="ARBA00022917"/>
    </source>
</evidence>
<comment type="function">
    <text evidence="13 15">Catalyzes the attachment of isoleucine to tRNA(Ile). As IleRS can inadvertently accommodate and process structurally similar amino acids such as valine, to avoid such errors it has two additional distinct tRNA(Ile)-dependent editing activities. One activity is designated as 'pretransfer' editing and involves the hydrolysis of activated Val-AMP. The other activity is designated 'posttransfer' editing and involves deacylation of mischarged Val-tRNA(Ile).</text>
</comment>
<evidence type="ECO:0000256" key="9">
    <source>
        <dbReference type="ARBA" id="ARBA00022833"/>
    </source>
</evidence>
<dbReference type="InterPro" id="IPR009008">
    <property type="entry name" value="Val/Leu/Ile-tRNA-synth_edit"/>
</dbReference>
<comment type="domain">
    <text evidence="15">IleRS has two distinct active sites: one for aminoacylation and one for editing. The misactivated valine is translocated from the active site to the editing site, which sterically excludes the correctly activated isoleucine. The single editing site contains two valyl binding pockets, one specific for each substrate (Val-AMP or Val-tRNA(Ile)).</text>
</comment>
<feature type="domain" description="Methionyl/Valyl/Leucyl/Isoleucyl-tRNA synthetase anticodon-binding" evidence="17">
    <location>
        <begin position="703"/>
        <end position="846"/>
    </location>
</feature>
<dbReference type="GO" id="GO:0005524">
    <property type="term" value="F:ATP binding"/>
    <property type="evidence" value="ECO:0007669"/>
    <property type="project" value="UniProtKB-UniRule"/>
</dbReference>
<dbReference type="InterPro" id="IPR002300">
    <property type="entry name" value="aa-tRNA-synth_Ia"/>
</dbReference>
<reference evidence="18 19" key="1">
    <citation type="journal article" date="2015" name="Nature">
        <title>rRNA introns, odd ribosomes, and small enigmatic genomes across a large radiation of phyla.</title>
        <authorList>
            <person name="Brown C.T."/>
            <person name="Hug L.A."/>
            <person name="Thomas B.C."/>
            <person name="Sharon I."/>
            <person name="Castelle C.J."/>
            <person name="Singh A."/>
            <person name="Wilkins M.J."/>
            <person name="Williams K.H."/>
            <person name="Banfield J.F."/>
        </authorList>
    </citation>
    <scope>NUCLEOTIDE SEQUENCE [LARGE SCALE GENOMIC DNA]</scope>
</reference>
<evidence type="ECO:0000256" key="4">
    <source>
        <dbReference type="ARBA" id="ARBA00011245"/>
    </source>
</evidence>
<dbReference type="GO" id="GO:0008270">
    <property type="term" value="F:zinc ion binding"/>
    <property type="evidence" value="ECO:0007669"/>
    <property type="project" value="UniProtKB-UniRule"/>
</dbReference>
<evidence type="ECO:0000256" key="1">
    <source>
        <dbReference type="ARBA" id="ARBA00001947"/>
    </source>
</evidence>
<evidence type="ECO:0000256" key="13">
    <source>
        <dbReference type="ARBA" id="ARBA00025217"/>
    </source>
</evidence>
<dbReference type="GO" id="GO:0005737">
    <property type="term" value="C:cytoplasm"/>
    <property type="evidence" value="ECO:0007669"/>
    <property type="project" value="UniProtKB-SubCell"/>
</dbReference>
<dbReference type="PATRIC" id="fig|1619000.3.peg.945"/>
<evidence type="ECO:0000256" key="15">
    <source>
        <dbReference type="HAMAP-Rule" id="MF_02003"/>
    </source>
</evidence>
<dbReference type="GO" id="GO:0000049">
    <property type="term" value="F:tRNA binding"/>
    <property type="evidence" value="ECO:0007669"/>
    <property type="project" value="InterPro"/>
</dbReference>
<dbReference type="PRINTS" id="PR00984">
    <property type="entry name" value="TRNASYNTHILE"/>
</dbReference>
<keyword evidence="10 15" id="KW-0067">ATP-binding</keyword>
<feature type="short sequence motif" description="'HIGH' region" evidence="15">
    <location>
        <begin position="44"/>
        <end position="54"/>
    </location>
</feature>
<evidence type="ECO:0000259" key="16">
    <source>
        <dbReference type="Pfam" id="PF00133"/>
    </source>
</evidence>
<dbReference type="AlphaFoldDB" id="A0A0G1JBQ2"/>
<dbReference type="CDD" id="cd00818">
    <property type="entry name" value="IleRS_core"/>
    <property type="match status" value="1"/>
</dbReference>
<evidence type="ECO:0000256" key="12">
    <source>
        <dbReference type="ARBA" id="ARBA00023146"/>
    </source>
</evidence>
<dbReference type="HAMAP" id="MF_02003">
    <property type="entry name" value="Ile_tRNA_synth_type2"/>
    <property type="match status" value="1"/>
</dbReference>
<sequence length="984" mass="112599">MSDRPNFPQIEEELLKNWEAEKIFEQTLAKDAPKGRFVFFEGPPTANGRPGIHHVEARAFKDCILRYRTMQGYLVDRKGGWDTHGLPVEIEVEKQLGFSGKKDIEEFGIEPFNKKCRESVWRYLEDWQKITKRIGFWLDLEKPYVTYHSEYVESLWWIIKQIWDKGLLYQDYKVVPHCPRCGTSLSSHELAQGYKEVEDPAIYIKFKVTKLVDGSVPAEPEFLVAWTTTPWTLPANVALAVGANIQYVKVKNNGVYFWVAKSRVEESTQGDYEIVDEKEGSHLVGMEYEPLFDFSKKKMEGTDEGKKRAWYVVPADFVSLEDGSGIVHTAVMYGVEDFELGQKLGLPKNHLVELDGTMSKECGEFAGLFVKDADPKIMENLTTRGLVLAQEKIKHTYPFCWRCKAPLIYYAKDSWYIKVSSLRDKLIEGNDQIHWEPDYIKDGRFGEWLREVKDWAFSRERYWGTPLPIWVCDCGEKTCIGSFEELRARATDTLPSGEGQGGVFDPHRPFVDGILLNCDKCGGQMKRVPEVCDVWFDSGCMPFAQWHYPFENKEKIDEGIAYPADYISEAIDQTRGWFYTLLAVATLLGKERPYKNVICLGHVLDAKGKKMSKSIGNVVDPVETINKYGADAVRWYMYSINQPGDSKRFDLKTLDEMIKKVFMILWNVMTFYELYEGGESGLNSPTPRFGEAKGGKEKESVLDRWALARLNQLIKDSTEQLENYKVTESVRAIADFINDLSTWFVRRSRDRFKGTDEADKAAAIATLRECLLGITKLMAPFAPFLSDAIYLRMHGGKASVHLDGWPIVDQAMLHEKLLERMARARSVVSKILEKRAESGRPVRQPLASATVWLPEGELDAELVEIIKDEVNVKIVAIEKGEYNVELDVNLTPELLREGMARDIVRRVNEMRKGNKLTIANRIELYFESADEEAKKMISEHEETIRLGTLSNNVRTTGERPEIFESFRLNECDVVVGFLVLGDRG</sequence>
<dbReference type="Proteomes" id="UP000034154">
    <property type="component" value="Unassembled WGS sequence"/>
</dbReference>
<comment type="cofactor">
    <cofactor evidence="1 15">
        <name>Zn(2+)</name>
        <dbReference type="ChEBI" id="CHEBI:29105"/>
    </cofactor>
</comment>
<gene>
    <name evidence="15" type="primary">ileS</name>
    <name evidence="18" type="ORF">UW63_C0070G0005</name>
</gene>
<name>A0A0G1JBQ2_9BACT</name>
<protein>
    <recommendedName>
        <fullName evidence="15">Isoleucine--tRNA ligase</fullName>
        <ecNumber evidence="15">6.1.1.5</ecNumber>
    </recommendedName>
    <alternativeName>
        <fullName evidence="15">Isoleucyl-tRNA synthetase</fullName>
        <shortName evidence="15">IleRS</shortName>
    </alternativeName>
</protein>
<dbReference type="EMBL" id="LCJB01000070">
    <property type="protein sequence ID" value="KKT68720.1"/>
    <property type="molecule type" value="Genomic_DNA"/>
</dbReference>
<organism evidence="18 19">
    <name type="scientific">Candidatus Uhrbacteria bacterium GW2011_GWF2_44_350</name>
    <dbReference type="NCBI Taxonomy" id="1619000"/>
    <lineage>
        <taxon>Bacteria</taxon>
        <taxon>Candidatus Uhriibacteriota</taxon>
    </lineage>
</organism>
<dbReference type="SUPFAM" id="SSF52374">
    <property type="entry name" value="Nucleotidylyl transferase"/>
    <property type="match status" value="1"/>
</dbReference>
<dbReference type="FunFam" id="3.40.50.620:FF:000075">
    <property type="entry name" value="Isoleucine--tRNA ligase"/>
    <property type="match status" value="1"/>
</dbReference>
<dbReference type="PANTHER" id="PTHR42780:SF1">
    <property type="entry name" value="ISOLEUCINE--TRNA LIGASE, CYTOPLASMIC"/>
    <property type="match status" value="1"/>
</dbReference>
<comment type="subcellular location">
    <subcellularLocation>
        <location evidence="2 15">Cytoplasm</location>
    </subcellularLocation>
</comment>
<dbReference type="Pfam" id="PF08264">
    <property type="entry name" value="Anticodon_1"/>
    <property type="match status" value="1"/>
</dbReference>
<evidence type="ECO:0000256" key="6">
    <source>
        <dbReference type="ARBA" id="ARBA00022598"/>
    </source>
</evidence>
<evidence type="ECO:0000259" key="17">
    <source>
        <dbReference type="Pfam" id="PF08264"/>
    </source>
</evidence>
<dbReference type="PANTHER" id="PTHR42780">
    <property type="entry name" value="SOLEUCYL-TRNA SYNTHETASE"/>
    <property type="match status" value="1"/>
</dbReference>
<dbReference type="CDD" id="cd07961">
    <property type="entry name" value="Anticodon_Ia_Ile_ABEc"/>
    <property type="match status" value="1"/>
</dbReference>
<dbReference type="InterPro" id="IPR013155">
    <property type="entry name" value="M/V/L/I-tRNA-synth_anticd-bd"/>
</dbReference>
<dbReference type="Pfam" id="PF19302">
    <property type="entry name" value="DUF5915"/>
    <property type="match status" value="1"/>
</dbReference>
<feature type="domain" description="Aminoacyl-tRNA synthetase class Ia" evidence="16">
    <location>
        <begin position="14"/>
        <end position="641"/>
    </location>
</feature>
<dbReference type="InterPro" id="IPR033709">
    <property type="entry name" value="Anticodon_Ile_ABEc"/>
</dbReference>
<evidence type="ECO:0000256" key="2">
    <source>
        <dbReference type="ARBA" id="ARBA00004496"/>
    </source>
</evidence>
<comment type="similarity">
    <text evidence="3 15">Belongs to the class-I aminoacyl-tRNA synthetase family. IleS type 2 subfamily.</text>
</comment>
<dbReference type="InterPro" id="IPR023586">
    <property type="entry name" value="Ile-tRNA-ligase_type2"/>
</dbReference>
<feature type="binding site" evidence="15">
    <location>
        <position position="613"/>
    </location>
    <ligand>
        <name>ATP</name>
        <dbReference type="ChEBI" id="CHEBI:30616"/>
    </ligand>
</feature>
<evidence type="ECO:0000256" key="8">
    <source>
        <dbReference type="ARBA" id="ARBA00022741"/>
    </source>
</evidence>
<dbReference type="GO" id="GO:0002161">
    <property type="term" value="F:aminoacyl-tRNA deacylase activity"/>
    <property type="evidence" value="ECO:0007669"/>
    <property type="project" value="InterPro"/>
</dbReference>
<dbReference type="GO" id="GO:0004822">
    <property type="term" value="F:isoleucine-tRNA ligase activity"/>
    <property type="evidence" value="ECO:0007669"/>
    <property type="project" value="UniProtKB-UniRule"/>
</dbReference>
<accession>A0A0G1JBQ2</accession>
<evidence type="ECO:0000256" key="3">
    <source>
        <dbReference type="ARBA" id="ARBA00007078"/>
    </source>
</evidence>
<keyword evidence="8 15" id="KW-0547">Nucleotide-binding</keyword>
<keyword evidence="5 15" id="KW-0963">Cytoplasm</keyword>
<evidence type="ECO:0000313" key="18">
    <source>
        <dbReference type="EMBL" id="KKT68720.1"/>
    </source>
</evidence>
<dbReference type="InterPro" id="IPR009080">
    <property type="entry name" value="tRNAsynth_Ia_anticodon-bd"/>
</dbReference>
<evidence type="ECO:0000256" key="10">
    <source>
        <dbReference type="ARBA" id="ARBA00022840"/>
    </source>
</evidence>
<dbReference type="Gene3D" id="3.40.50.620">
    <property type="entry name" value="HUPs"/>
    <property type="match status" value="2"/>
</dbReference>
<evidence type="ECO:0000256" key="5">
    <source>
        <dbReference type="ARBA" id="ARBA00022490"/>
    </source>
</evidence>
<dbReference type="InterPro" id="IPR002301">
    <property type="entry name" value="Ile-tRNA-ligase"/>
</dbReference>
<keyword evidence="9 15" id="KW-0862">Zinc</keyword>
<comment type="caution">
    <text evidence="18">The sequence shown here is derived from an EMBL/GenBank/DDBJ whole genome shotgun (WGS) entry which is preliminary data.</text>
</comment>
<feature type="short sequence motif" description="'KMSKS' region" evidence="15">
    <location>
        <begin position="610"/>
        <end position="614"/>
    </location>
</feature>
<comment type="subunit">
    <text evidence="4 15">Monomer.</text>
</comment>
<dbReference type="Pfam" id="PF00133">
    <property type="entry name" value="tRNA-synt_1"/>
    <property type="match status" value="1"/>
</dbReference>
<dbReference type="EC" id="6.1.1.5" evidence="15"/>
<dbReference type="InterPro" id="IPR014729">
    <property type="entry name" value="Rossmann-like_a/b/a_fold"/>
</dbReference>
<evidence type="ECO:0000256" key="14">
    <source>
        <dbReference type="ARBA" id="ARBA00048359"/>
    </source>
</evidence>
<dbReference type="GO" id="GO:0006428">
    <property type="term" value="P:isoleucyl-tRNA aminoacylation"/>
    <property type="evidence" value="ECO:0007669"/>
    <property type="project" value="UniProtKB-UniRule"/>
</dbReference>
<proteinExistence type="inferred from homology"/>
<dbReference type="SUPFAM" id="SSF50677">
    <property type="entry name" value="ValRS/IleRS/LeuRS editing domain"/>
    <property type="match status" value="1"/>
</dbReference>
<dbReference type="SUPFAM" id="SSF47323">
    <property type="entry name" value="Anticodon-binding domain of a subclass of class I aminoacyl-tRNA synthetases"/>
    <property type="match status" value="1"/>
</dbReference>
<keyword evidence="7 15" id="KW-0479">Metal-binding</keyword>
<evidence type="ECO:0000313" key="19">
    <source>
        <dbReference type="Proteomes" id="UP000034154"/>
    </source>
</evidence>